<dbReference type="SMART" id="SM00256">
    <property type="entry name" value="FBOX"/>
    <property type="match status" value="1"/>
</dbReference>
<dbReference type="PANTHER" id="PTHR44259:SF26">
    <property type="entry name" value="F-BOX FAMILY PROTEIN-LIKE PROTEIN"/>
    <property type="match status" value="1"/>
</dbReference>
<dbReference type="Pfam" id="PF03478">
    <property type="entry name" value="Beta-prop_KIB1-4"/>
    <property type="match status" value="1"/>
</dbReference>
<dbReference type="InterPro" id="IPR001810">
    <property type="entry name" value="F-box_dom"/>
</dbReference>
<dbReference type="CDD" id="cd09917">
    <property type="entry name" value="F-box_SF"/>
    <property type="match status" value="1"/>
</dbReference>
<keyword evidence="3" id="KW-1185">Reference proteome</keyword>
<dbReference type="InterPro" id="IPR005174">
    <property type="entry name" value="KIB1-4_b-propeller"/>
</dbReference>
<dbReference type="Pfam" id="PF00646">
    <property type="entry name" value="F-box"/>
    <property type="match status" value="1"/>
</dbReference>
<dbReference type="Gene3D" id="1.20.1280.50">
    <property type="match status" value="1"/>
</dbReference>
<evidence type="ECO:0000259" key="1">
    <source>
        <dbReference type="SMART" id="SM00256"/>
    </source>
</evidence>
<evidence type="ECO:0000313" key="3">
    <source>
        <dbReference type="Proteomes" id="UP001558713"/>
    </source>
</evidence>
<feature type="domain" description="F-box" evidence="1">
    <location>
        <begin position="27"/>
        <end position="67"/>
    </location>
</feature>
<comment type="caution">
    <text evidence="2">The sequence shown here is derived from an EMBL/GenBank/DDBJ whole genome shotgun (WGS) entry which is preliminary data.</text>
</comment>
<gene>
    <name evidence="2" type="ORF">V5N11_018110</name>
</gene>
<organism evidence="2 3">
    <name type="scientific">Cardamine amara subsp. amara</name>
    <dbReference type="NCBI Taxonomy" id="228776"/>
    <lineage>
        <taxon>Eukaryota</taxon>
        <taxon>Viridiplantae</taxon>
        <taxon>Streptophyta</taxon>
        <taxon>Embryophyta</taxon>
        <taxon>Tracheophyta</taxon>
        <taxon>Spermatophyta</taxon>
        <taxon>Magnoliopsida</taxon>
        <taxon>eudicotyledons</taxon>
        <taxon>Gunneridae</taxon>
        <taxon>Pentapetalae</taxon>
        <taxon>rosids</taxon>
        <taxon>malvids</taxon>
        <taxon>Brassicales</taxon>
        <taxon>Brassicaceae</taxon>
        <taxon>Cardamineae</taxon>
        <taxon>Cardamine</taxon>
    </lineage>
</organism>
<dbReference type="EMBL" id="JBANAX010000510">
    <property type="protein sequence ID" value="KAL1206040.1"/>
    <property type="molecule type" value="Genomic_DNA"/>
</dbReference>
<name>A0ABD1AWN3_CARAN</name>
<protein>
    <submittedName>
        <fullName evidence="2">F-box protein</fullName>
    </submittedName>
</protein>
<evidence type="ECO:0000313" key="2">
    <source>
        <dbReference type="EMBL" id="KAL1206040.1"/>
    </source>
</evidence>
<reference evidence="2 3" key="1">
    <citation type="submission" date="2024-04" db="EMBL/GenBank/DDBJ databases">
        <title>Genome assembly C_amara_ONT_v2.</title>
        <authorList>
            <person name="Yant L."/>
            <person name="Moore C."/>
            <person name="Slenker M."/>
        </authorList>
    </citation>
    <scope>NUCLEOTIDE SEQUENCE [LARGE SCALE GENOMIC DNA]</scope>
    <source>
        <tissue evidence="2">Leaf</tissue>
    </source>
</reference>
<sequence>MQECSFLRLLDMALIHKRSRRQNWSELPEDVIRLVLGRLSFSDFHRARAVCSAWYSVWGECVPKPNQVPWLILFPDPKQCRRSCMLYNPEEEDKVYTIQDLGVDPCLASCGTWLLMSDTPLSLYLLNVLTLERINLVAIESQRYQLFPEPPRFYDNCPGRYFASKAEMIGFPTSNKAVLWIDEKTKDYEVAWSSCEYKYTFSCKKRDHVWHRIPPWVGCSDMVLKDHKLYIYSADGFIRISDLSGEFPTKAANVNPYPPFRFHLGALGPPFRFHKSSSYLPDFIDWKTNIIITISGDVLMVATVLKRDLTWHFRVYKFNSANNDWEQTVSLGDQAVILDLGITVPASSDIQGITRNSIYFSGLPTSQKDVFVFNLSSQKIQRLSSSYISSIPFSDARWLFPTS</sequence>
<dbReference type="InterPro" id="IPR036047">
    <property type="entry name" value="F-box-like_dom_sf"/>
</dbReference>
<dbReference type="Proteomes" id="UP001558713">
    <property type="component" value="Unassembled WGS sequence"/>
</dbReference>
<dbReference type="PANTHER" id="PTHR44259">
    <property type="entry name" value="OS07G0183000 PROTEIN-RELATED"/>
    <property type="match status" value="1"/>
</dbReference>
<dbReference type="SUPFAM" id="SSF81383">
    <property type="entry name" value="F-box domain"/>
    <property type="match status" value="1"/>
</dbReference>
<dbReference type="InterPro" id="IPR050942">
    <property type="entry name" value="F-box_BR-signaling"/>
</dbReference>
<dbReference type="AlphaFoldDB" id="A0ABD1AWN3"/>
<proteinExistence type="predicted"/>
<accession>A0ABD1AWN3</accession>